<reference evidence="1" key="1">
    <citation type="submission" date="2022-01" db="EMBL/GenBank/DDBJ databases">
        <authorList>
            <person name="King R."/>
        </authorList>
    </citation>
    <scope>NUCLEOTIDE SEQUENCE</scope>
</reference>
<name>A0A9P0GQ21_9CUCU</name>
<protein>
    <submittedName>
        <fullName evidence="1">Uncharacterized protein</fullName>
    </submittedName>
</protein>
<sequence length="118" mass="13492">MENEQLSATNSEQEIFENQQIEEISQIHLPDTMDSQTSLVTIIEQRPLVVVRPRPQSPLTQLLNSATNNLYEEYPYLFKTIGFGVLLTVADKMEEIREKICKENSIYFGILLNPDCSG</sequence>
<keyword evidence="2" id="KW-1185">Reference proteome</keyword>
<gene>
    <name evidence="1" type="ORF">CEUTPL_LOCUS9750</name>
</gene>
<proteinExistence type="predicted"/>
<evidence type="ECO:0000313" key="1">
    <source>
        <dbReference type="EMBL" id="CAH1131165.1"/>
    </source>
</evidence>
<dbReference type="AlphaFoldDB" id="A0A9P0GQ21"/>
<organism evidence="1 2">
    <name type="scientific">Ceutorhynchus assimilis</name>
    <name type="common">cabbage seed weevil</name>
    <dbReference type="NCBI Taxonomy" id="467358"/>
    <lineage>
        <taxon>Eukaryota</taxon>
        <taxon>Metazoa</taxon>
        <taxon>Ecdysozoa</taxon>
        <taxon>Arthropoda</taxon>
        <taxon>Hexapoda</taxon>
        <taxon>Insecta</taxon>
        <taxon>Pterygota</taxon>
        <taxon>Neoptera</taxon>
        <taxon>Endopterygota</taxon>
        <taxon>Coleoptera</taxon>
        <taxon>Polyphaga</taxon>
        <taxon>Cucujiformia</taxon>
        <taxon>Curculionidae</taxon>
        <taxon>Ceutorhynchinae</taxon>
        <taxon>Ceutorhynchus</taxon>
    </lineage>
</organism>
<dbReference type="EMBL" id="OU892281">
    <property type="protein sequence ID" value="CAH1131165.1"/>
    <property type="molecule type" value="Genomic_DNA"/>
</dbReference>
<accession>A0A9P0GQ21</accession>
<evidence type="ECO:0000313" key="2">
    <source>
        <dbReference type="Proteomes" id="UP001152799"/>
    </source>
</evidence>
<dbReference type="Proteomes" id="UP001152799">
    <property type="component" value="Chromosome 5"/>
</dbReference>